<evidence type="ECO:0000256" key="2">
    <source>
        <dbReference type="ARBA" id="ARBA00022692"/>
    </source>
</evidence>
<dbReference type="EMBL" id="CAEZTM010000035">
    <property type="protein sequence ID" value="CAB4572958.1"/>
    <property type="molecule type" value="Genomic_DNA"/>
</dbReference>
<feature type="transmembrane region" description="Helical" evidence="5">
    <location>
        <begin position="34"/>
        <end position="55"/>
    </location>
</feature>
<dbReference type="Gene3D" id="1.20.1530.20">
    <property type="match status" value="1"/>
</dbReference>
<keyword evidence="3 5" id="KW-1133">Transmembrane helix</keyword>
<feature type="transmembrane region" description="Helical" evidence="5">
    <location>
        <begin position="285"/>
        <end position="305"/>
    </location>
</feature>
<reference evidence="6" key="1">
    <citation type="submission" date="2020-05" db="EMBL/GenBank/DDBJ databases">
        <authorList>
            <person name="Chiriac C."/>
            <person name="Salcher M."/>
            <person name="Ghai R."/>
            <person name="Kavagutti S V."/>
        </authorList>
    </citation>
    <scope>NUCLEOTIDE SEQUENCE</scope>
</reference>
<organism evidence="6">
    <name type="scientific">freshwater metagenome</name>
    <dbReference type="NCBI Taxonomy" id="449393"/>
    <lineage>
        <taxon>unclassified sequences</taxon>
        <taxon>metagenomes</taxon>
        <taxon>ecological metagenomes</taxon>
    </lineage>
</organism>
<dbReference type="AlphaFoldDB" id="A0A6J6EJ42"/>
<keyword evidence="2 5" id="KW-0812">Transmembrane</keyword>
<evidence type="ECO:0000256" key="3">
    <source>
        <dbReference type="ARBA" id="ARBA00022989"/>
    </source>
</evidence>
<dbReference type="Pfam" id="PF01758">
    <property type="entry name" value="SBF"/>
    <property type="match status" value="1"/>
</dbReference>
<gene>
    <name evidence="6" type="ORF">UFOPK1684_00855</name>
</gene>
<feature type="transmembrane region" description="Helical" evidence="5">
    <location>
        <begin position="67"/>
        <end position="85"/>
    </location>
</feature>
<comment type="subcellular location">
    <subcellularLocation>
        <location evidence="1">Membrane</location>
        <topology evidence="1">Multi-pass membrane protein</topology>
    </subcellularLocation>
</comment>
<feature type="transmembrane region" description="Helical" evidence="5">
    <location>
        <begin position="160"/>
        <end position="182"/>
    </location>
</feature>
<protein>
    <submittedName>
        <fullName evidence="6">Unannotated protein</fullName>
    </submittedName>
</protein>
<dbReference type="GO" id="GO:0016020">
    <property type="term" value="C:membrane"/>
    <property type="evidence" value="ECO:0007669"/>
    <property type="project" value="UniProtKB-SubCell"/>
</dbReference>
<sequence length="318" mass="33274">MTKAGGYSIAWILPGIALGAVLGLFLPIQSEVLVAVQWGALALMVFLVVSSLPLLSVGKALSKPRVLVPLFVLNLVVVPIIAFVFSRVLWQAPELQVGLLLVLLAPGVALSLSTAAQAGGDVESVLATKPLLLVGQLVVVPLYAVVLSTGALRLEDLPPTFVVVGAVIVGPSLLALLVQGLGQMFPGVAQGRIALTRLSVPVISVTIALVLWNRVPGQLSHLEELYRLVPLFFAFLVLLAPIGLLAGILASLSQAEKRAMMIVGAGRGGIIMLPIALALNVDAWGLVPLVVIVQLGIEVLGLLVYRSIVPEIVPSWGR</sequence>
<evidence type="ECO:0000313" key="6">
    <source>
        <dbReference type="EMBL" id="CAB4572958.1"/>
    </source>
</evidence>
<feature type="transmembrane region" description="Helical" evidence="5">
    <location>
        <begin position="131"/>
        <end position="154"/>
    </location>
</feature>
<accession>A0A6J6EJ42</accession>
<keyword evidence="4 5" id="KW-0472">Membrane</keyword>
<feature type="transmembrane region" description="Helical" evidence="5">
    <location>
        <begin position="7"/>
        <end position="28"/>
    </location>
</feature>
<evidence type="ECO:0000256" key="4">
    <source>
        <dbReference type="ARBA" id="ARBA00023136"/>
    </source>
</evidence>
<feature type="transmembrane region" description="Helical" evidence="5">
    <location>
        <begin position="97"/>
        <end position="119"/>
    </location>
</feature>
<feature type="transmembrane region" description="Helical" evidence="5">
    <location>
        <begin position="259"/>
        <end position="279"/>
    </location>
</feature>
<dbReference type="InterPro" id="IPR038770">
    <property type="entry name" value="Na+/solute_symporter_sf"/>
</dbReference>
<name>A0A6J6EJ42_9ZZZZ</name>
<feature type="transmembrane region" description="Helical" evidence="5">
    <location>
        <begin position="232"/>
        <end position="252"/>
    </location>
</feature>
<evidence type="ECO:0000256" key="5">
    <source>
        <dbReference type="SAM" id="Phobius"/>
    </source>
</evidence>
<dbReference type="InterPro" id="IPR002657">
    <property type="entry name" value="BilAc:Na_symport/Acr3"/>
</dbReference>
<proteinExistence type="predicted"/>
<feature type="transmembrane region" description="Helical" evidence="5">
    <location>
        <begin position="194"/>
        <end position="212"/>
    </location>
</feature>
<evidence type="ECO:0000256" key="1">
    <source>
        <dbReference type="ARBA" id="ARBA00004141"/>
    </source>
</evidence>